<feature type="domain" description="Macro" evidence="13">
    <location>
        <begin position="1075"/>
        <end position="1263"/>
    </location>
</feature>
<dbReference type="SMART" id="SM00360">
    <property type="entry name" value="RRM"/>
    <property type="match status" value="2"/>
</dbReference>
<dbReference type="OrthoDB" id="6159649at2759"/>
<dbReference type="GO" id="GO:0010629">
    <property type="term" value="P:negative regulation of gene expression"/>
    <property type="evidence" value="ECO:0007669"/>
    <property type="project" value="TreeGrafter"/>
</dbReference>
<feature type="region of interest" description="Disordered" evidence="9">
    <location>
        <begin position="199"/>
        <end position="320"/>
    </location>
</feature>
<dbReference type="EMBL" id="OV696688">
    <property type="protein sequence ID" value="CAH1257721.1"/>
    <property type="molecule type" value="Genomic_DNA"/>
</dbReference>
<dbReference type="GO" id="GO:0005634">
    <property type="term" value="C:nucleus"/>
    <property type="evidence" value="ECO:0007669"/>
    <property type="project" value="UniProtKB-SubCell"/>
</dbReference>
<dbReference type="Pfam" id="PF02825">
    <property type="entry name" value="WWE"/>
    <property type="match status" value="1"/>
</dbReference>
<name>A0A8J9ZPK2_BRALA</name>
<dbReference type="CDD" id="cd01439">
    <property type="entry name" value="TCCD_inducible_PARP_like"/>
    <property type="match status" value="1"/>
</dbReference>
<comment type="subcellular location">
    <subcellularLocation>
        <location evidence="1">Nucleus</location>
    </subcellularLocation>
</comment>
<dbReference type="SUPFAM" id="SSF117839">
    <property type="entry name" value="WWE domain"/>
    <property type="match status" value="1"/>
</dbReference>
<accession>A0A8J9ZPK2</accession>
<dbReference type="InterPro" id="IPR034464">
    <property type="entry name" value="PAR10_RRM1_2"/>
</dbReference>
<evidence type="ECO:0000259" key="12">
    <source>
        <dbReference type="PROSITE" id="PS51059"/>
    </source>
</evidence>
<dbReference type="InterPro" id="IPR002589">
    <property type="entry name" value="Macro_dom"/>
</dbReference>
<dbReference type="PROSITE" id="PS50102">
    <property type="entry name" value="RRM"/>
    <property type="match status" value="1"/>
</dbReference>
<feature type="domain" description="RRM" evidence="10">
    <location>
        <begin position="501"/>
        <end position="576"/>
    </location>
</feature>
<feature type="compositionally biased region" description="Low complexity" evidence="9">
    <location>
        <begin position="238"/>
        <end position="250"/>
    </location>
</feature>
<dbReference type="SUPFAM" id="SSF52949">
    <property type="entry name" value="Macro domain-like"/>
    <property type="match status" value="3"/>
</dbReference>
<proteinExistence type="inferred from homology"/>
<feature type="domain" description="WWE" evidence="11">
    <location>
        <begin position="1853"/>
        <end position="1929"/>
    </location>
</feature>
<evidence type="ECO:0000256" key="7">
    <source>
        <dbReference type="PROSITE-ProRule" id="PRU00176"/>
    </source>
</evidence>
<dbReference type="GO" id="GO:0003950">
    <property type="term" value="F:NAD+ poly-ADP-ribosyltransferase activity"/>
    <property type="evidence" value="ECO:0007669"/>
    <property type="project" value="UniProtKB-UniRule"/>
</dbReference>
<dbReference type="InterPro" id="IPR043472">
    <property type="entry name" value="Macro_dom-like"/>
</dbReference>
<evidence type="ECO:0000256" key="9">
    <source>
        <dbReference type="SAM" id="MobiDB-lite"/>
    </source>
</evidence>
<dbReference type="FunFam" id="3.90.228.10:FF:000008">
    <property type="entry name" value="Poly [ADP-ribose] polymerase"/>
    <property type="match status" value="1"/>
</dbReference>
<dbReference type="Gene3D" id="3.30.70.330">
    <property type="match status" value="3"/>
</dbReference>
<dbReference type="InterPro" id="IPR057044">
    <property type="entry name" value="PARP14_KH_1"/>
</dbReference>
<evidence type="ECO:0000313" key="14">
    <source>
        <dbReference type="EMBL" id="CAH1257721.1"/>
    </source>
</evidence>
<keyword evidence="15" id="KW-1185">Reference proteome</keyword>
<dbReference type="Pfam" id="PF01661">
    <property type="entry name" value="Macro"/>
    <property type="match status" value="3"/>
</dbReference>
<dbReference type="InterPro" id="IPR000504">
    <property type="entry name" value="RRM_dom"/>
</dbReference>
<dbReference type="PROSITE" id="PS51154">
    <property type="entry name" value="MACRO"/>
    <property type="match status" value="3"/>
</dbReference>
<dbReference type="InterPro" id="IPR004170">
    <property type="entry name" value="WWE_dom"/>
</dbReference>
<evidence type="ECO:0000313" key="15">
    <source>
        <dbReference type="Proteomes" id="UP000838412"/>
    </source>
</evidence>
<protein>
    <recommendedName>
        <fullName evidence="8">Poly [ADP-ribose] polymerase</fullName>
        <shortName evidence="8">PARP</shortName>
        <ecNumber evidence="8">2.4.2.-</ecNumber>
    </recommendedName>
</protein>
<dbReference type="SMART" id="SM00506">
    <property type="entry name" value="A1pp"/>
    <property type="match status" value="3"/>
</dbReference>
<organism evidence="14 15">
    <name type="scientific">Branchiostoma lanceolatum</name>
    <name type="common">Common lancelet</name>
    <name type="synonym">Amphioxus lanceolatum</name>
    <dbReference type="NCBI Taxonomy" id="7740"/>
    <lineage>
        <taxon>Eukaryota</taxon>
        <taxon>Metazoa</taxon>
        <taxon>Chordata</taxon>
        <taxon>Cephalochordata</taxon>
        <taxon>Leptocardii</taxon>
        <taxon>Amphioxiformes</taxon>
        <taxon>Branchiostomatidae</taxon>
        <taxon>Branchiostoma</taxon>
    </lineage>
</organism>
<dbReference type="EC" id="2.4.2.-" evidence="8"/>
<feature type="region of interest" description="Disordered" evidence="9">
    <location>
        <begin position="138"/>
        <end position="162"/>
    </location>
</feature>
<evidence type="ECO:0000259" key="13">
    <source>
        <dbReference type="PROSITE" id="PS51154"/>
    </source>
</evidence>
<sequence>MSGERRSVLVRGLPDFPGLQDKVTIYFQSRSQSSGGDVRAVRLLGPGRAVVTFEDQSGQYLKSFPKNSLTFVNQITNQRPDVRTCHGHVNIHKFCPCPAVHGSLVKNFFVAQNVLAQPAHYIQGSKVKVAPCPGDLEEAEMESDAEEGDSVDHHTDVDASPPGEVAFLGKRFDEVISSSLVSPSKKLKGDFDEASVKGESSSSVAGRNICHPHIPAQPLFSTPPESPLTKKMEEKRSTPSSSSPMTSESSVQMEVALTGVVSAGPKWPEPPLTSTNEEETDHTDDVMTDDAAPDDAGLPLEGPPVPNMGDGSVRPKETGQYNTPFTDDVKEDGPPEEDVILQVSGFSPGQSQTVEMYFENSRRSGGGEMKSFEIRDDKAFIVFSDPAASERVLAREHKFGQTTFLVEEARPNMAANTRDLPLHDTCLLIKGINESTSRETLMLYIEAISGDTVTDIVYSSQPGLALVTMDCITDFDRMVAKSAVKQLKGRILTIERIPVSDAIIVTDLPDNTPKDLVELYFDNANRSGGGPIAYVKYDQTSGTAIIHFENPDTVNTVLQQGHKLSNTAVTVKPYYECLGETLEDHDPAAFKLPDPVQVEVNVEVMTFVSSTETYMNALRKTMQDVYAAVDWNPSLGKVAVVTPTMTPALKNVHTFIQDWAQRSKNCMEQYLKKFQAVQFSVSPNIWKHAKDKVKEIVENISVCNREAVWVDGFDNEEGGGSVEITGTVEAVAEAKQCYRTMVDEIETHLEREASIVTDRITNVKAARLKLLDLHHFPSKHPDVEIQLHVDRQEVYFRGQQSLVTNAKIKVYEIVNSLVEERINLSRGIREYLMSNKGREYVENSMQEAGVMATCSTDNGEVMILAMDPQDIQSAKRILQQNMSETRIAVPDDSGDLLDTRGWADHIGRLKDTLAIDIHADASRSVCIVGPSEIVPVAKEEVNSYIVNNTIVKIDMDVGEGCMKFLQDYHRSAINGIERKLMDHQVKITQTGKGFSLHGTKEGTQTAKADLQDLVSAVLMDRMHITKPGMRKFFTGNLGKGLLKVIEREEKVVILMEDIPTGAAASGVQRPVSAQKKLCCVTTRQGKKLYVCQGDLTALQADVIVNAANGRLSHVGGLAAALVKAGGKEIQRDCEAYIRTSGHLSDGDVMTTKPYRLPCKMVVHAVGPQWQRGLSEDEKSGKEANLLRAVFNSLQEAKDYHSIGVPAISSGVYGCPIDLCVGAILEGVMTFFNIHPNCKLSEVHFTEMDAKKTGAFKAEMVKRFGADNVTMTDGSSESVSSEAAAVPGPSGIGRERVSTHRQPAASNTTPGDSIKTAEGLTLQLKQGGITAEQADVLVNTVGTDLVLSQGGVACAFLKAGGPQLQQLCSAHGKAKPGDVVPTSSAGGLLCQQVYHAVISRWNNTDTPLRTIIQSCLTMAHNSGFTSIAFPALGTGNLGYPRNFAASAMFDEVVNFSRANPRTSLKHFSIVVYDQPTVQAFEAELRTRQGLPGTAGVPGATAGPSTTGFYSAVSSPQPNKNQQQMTIGSVTLQIQQGDITTEAVDAIVIPTNNKLVLDAGIAQVVSKKAGGSLQAECIAHVLQYGELQSGAVAVTGAGSLPCRHVLHLANPQPNNLKDNVKLCLQTADQRKLKSVALPAIGTGGINISPDQSAKGMLDGIAEFVQQCNPQNLALVRITIFQPQMLQTFHTEMDNRAKGSGGKLTGFGSRVIEKVKKVARNVFKLRPSTKKVASALGFPSWDGTTDPTPSSESSKRSEHLQLNFFSADKRSLINAQKRVMSLVKEKSKNEVIENAAVAHLTQEEIKLLVAYGRQRNVHLTVEQGARHRICIQGTSDMTSVISKVWEVLSIKIDESRKFESALSLQKDVQWCYEKPDGSYQEFDPLVNAEIEEAFQAKRPKVQYEEEGEKYEIDFQSKRERNVATGAIAKVRRDDMRADTGAGLPAGWDPQPTDPMTGTPQLCHLVALAPNSAEYNTVTSKLLPTRLNIKQIEKVQNPTLWKQYCVQKEKIGQKNPNRQNERELWHGSPAESCVKISHHGFNRSYAGMNATMYGKGTYFARDASYSAGRYANPDPSGLKRLFLAKVLTGEYVTGNQNMIVPPTRPGGSPLDTYDSTVDNASNPSIFCVYHDAQAYPEYLITFA</sequence>
<feature type="domain" description="Macro" evidence="13">
    <location>
        <begin position="1517"/>
        <end position="1694"/>
    </location>
</feature>
<dbReference type="InterPro" id="IPR012677">
    <property type="entry name" value="Nucleotide-bd_a/b_plait_sf"/>
</dbReference>
<dbReference type="CDD" id="cd12547">
    <property type="entry name" value="RRM1_2_PAR10"/>
    <property type="match status" value="2"/>
</dbReference>
<evidence type="ECO:0000256" key="3">
    <source>
        <dbReference type="ARBA" id="ARBA00022679"/>
    </source>
</evidence>
<dbReference type="GO" id="GO:0003723">
    <property type="term" value="F:RNA binding"/>
    <property type="evidence" value="ECO:0007669"/>
    <property type="project" value="UniProtKB-UniRule"/>
</dbReference>
<dbReference type="Pfam" id="PF23084">
    <property type="entry name" value="KH_PARP14_1"/>
    <property type="match status" value="1"/>
</dbReference>
<keyword evidence="2 8" id="KW-0328">Glycosyltransferase</keyword>
<dbReference type="CDD" id="cd02907">
    <property type="entry name" value="Macro_Af1521_BAL-like"/>
    <property type="match status" value="1"/>
</dbReference>
<dbReference type="InterPro" id="IPR052056">
    <property type="entry name" value="Mono-ARTD/PARP"/>
</dbReference>
<dbReference type="InterPro" id="IPR037197">
    <property type="entry name" value="WWE_dom_sf"/>
</dbReference>
<dbReference type="InterPro" id="IPR012317">
    <property type="entry name" value="Poly(ADP-ribose)pol_cat_dom"/>
</dbReference>
<feature type="compositionally biased region" description="Acidic residues" evidence="9">
    <location>
        <begin position="138"/>
        <end position="149"/>
    </location>
</feature>
<dbReference type="GO" id="GO:0003714">
    <property type="term" value="F:transcription corepressor activity"/>
    <property type="evidence" value="ECO:0007669"/>
    <property type="project" value="TreeGrafter"/>
</dbReference>
<dbReference type="Proteomes" id="UP000838412">
    <property type="component" value="Chromosome 3"/>
</dbReference>
<evidence type="ECO:0000256" key="4">
    <source>
        <dbReference type="ARBA" id="ARBA00023027"/>
    </source>
</evidence>
<reference evidence="14" key="1">
    <citation type="submission" date="2022-01" db="EMBL/GenBank/DDBJ databases">
        <authorList>
            <person name="Braso-Vives M."/>
        </authorList>
    </citation>
    <scope>NUCLEOTIDE SEQUENCE</scope>
</reference>
<dbReference type="Pfam" id="PF00644">
    <property type="entry name" value="PARP"/>
    <property type="match status" value="1"/>
</dbReference>
<feature type="region of interest" description="Disordered" evidence="9">
    <location>
        <begin position="1270"/>
        <end position="1312"/>
    </location>
</feature>
<gene>
    <name evidence="14" type="primary">PARP14</name>
    <name evidence="14" type="ORF">BLAG_LOCUS15532</name>
</gene>
<evidence type="ECO:0000259" key="11">
    <source>
        <dbReference type="PROSITE" id="PS50918"/>
    </source>
</evidence>
<dbReference type="PROSITE" id="PS50918">
    <property type="entry name" value="WWE"/>
    <property type="match status" value="1"/>
</dbReference>
<keyword evidence="4 8" id="KW-0520">NAD</keyword>
<evidence type="ECO:0000256" key="1">
    <source>
        <dbReference type="ARBA" id="ARBA00004123"/>
    </source>
</evidence>
<dbReference type="Gene3D" id="3.40.220.10">
    <property type="entry name" value="Leucine Aminopeptidase, subunit E, domain 1"/>
    <property type="match status" value="3"/>
</dbReference>
<evidence type="ECO:0000259" key="10">
    <source>
        <dbReference type="PROSITE" id="PS50102"/>
    </source>
</evidence>
<dbReference type="Gene3D" id="3.90.228.10">
    <property type="match status" value="1"/>
</dbReference>
<dbReference type="CDD" id="cd02903">
    <property type="entry name" value="Macro_BAL-like"/>
    <property type="match status" value="1"/>
</dbReference>
<feature type="compositionally biased region" description="Acidic residues" evidence="9">
    <location>
        <begin position="276"/>
        <end position="293"/>
    </location>
</feature>
<feature type="region of interest" description="Disordered" evidence="9">
    <location>
        <begin position="1733"/>
        <end position="1754"/>
    </location>
</feature>
<dbReference type="InterPro" id="IPR035979">
    <property type="entry name" value="RBD_domain_sf"/>
</dbReference>
<evidence type="ECO:0000256" key="2">
    <source>
        <dbReference type="ARBA" id="ARBA00022676"/>
    </source>
</evidence>
<dbReference type="SUPFAM" id="SSF56399">
    <property type="entry name" value="ADP-ribosylation"/>
    <property type="match status" value="1"/>
</dbReference>
<keyword evidence="7" id="KW-0694">RNA-binding</keyword>
<feature type="compositionally biased region" description="Low complexity" evidence="9">
    <location>
        <begin position="1273"/>
        <end position="1288"/>
    </location>
</feature>
<keyword evidence="5" id="KW-0539">Nucleus</keyword>
<evidence type="ECO:0000256" key="8">
    <source>
        <dbReference type="RuleBase" id="RU362114"/>
    </source>
</evidence>
<dbReference type="PROSITE" id="PS51059">
    <property type="entry name" value="PARP_CATALYTIC"/>
    <property type="match status" value="1"/>
</dbReference>
<feature type="domain" description="Macro" evidence="13">
    <location>
        <begin position="1308"/>
        <end position="1487"/>
    </location>
</feature>
<feature type="compositionally biased region" description="Polar residues" evidence="9">
    <location>
        <begin position="1299"/>
        <end position="1310"/>
    </location>
</feature>
<dbReference type="GO" id="GO:1990404">
    <property type="term" value="F:NAD+-protein mono-ADP-ribosyltransferase activity"/>
    <property type="evidence" value="ECO:0007669"/>
    <property type="project" value="TreeGrafter"/>
</dbReference>
<comment type="similarity">
    <text evidence="6">Belongs to the ARTD/PARP family.</text>
</comment>
<dbReference type="GO" id="GO:0070212">
    <property type="term" value="P:protein poly-ADP-ribosylation"/>
    <property type="evidence" value="ECO:0007669"/>
    <property type="project" value="TreeGrafter"/>
</dbReference>
<dbReference type="Gene3D" id="3.30.720.50">
    <property type="match status" value="1"/>
</dbReference>
<dbReference type="Pfam" id="PF23085">
    <property type="entry name" value="RRM_PARP14_3"/>
    <property type="match status" value="2"/>
</dbReference>
<feature type="compositionally biased region" description="Polar residues" evidence="9">
    <location>
        <begin position="1739"/>
        <end position="1749"/>
    </location>
</feature>
<evidence type="ECO:0000256" key="5">
    <source>
        <dbReference type="ARBA" id="ARBA00023242"/>
    </source>
</evidence>
<dbReference type="GO" id="GO:0005737">
    <property type="term" value="C:cytoplasm"/>
    <property type="evidence" value="ECO:0007669"/>
    <property type="project" value="TreeGrafter"/>
</dbReference>
<dbReference type="PANTHER" id="PTHR14453:SF102">
    <property type="entry name" value="PROTEIN MONO-ADP-RIBOSYLTRANSFERASE PARP14-LIKE"/>
    <property type="match status" value="1"/>
</dbReference>
<feature type="compositionally biased region" description="Basic and acidic residues" evidence="9">
    <location>
        <begin position="228"/>
        <end position="237"/>
    </location>
</feature>
<evidence type="ECO:0000256" key="6">
    <source>
        <dbReference type="ARBA" id="ARBA00024347"/>
    </source>
</evidence>
<dbReference type="SUPFAM" id="SSF54928">
    <property type="entry name" value="RNA-binding domain, RBD"/>
    <property type="match status" value="1"/>
</dbReference>
<feature type="domain" description="PARP catalytic" evidence="12">
    <location>
        <begin position="1947"/>
        <end position="2139"/>
    </location>
</feature>
<dbReference type="PANTHER" id="PTHR14453">
    <property type="entry name" value="PARP/ZINC FINGER CCCH TYPE DOMAIN CONTAINING PROTEIN"/>
    <property type="match status" value="1"/>
</dbReference>
<keyword evidence="3 8" id="KW-0808">Transferase</keyword>